<dbReference type="AlphaFoldDB" id="A0A0X3AS79"/>
<accession>A0A0X3AS79</accession>
<protein>
    <submittedName>
        <fullName evidence="1">Uncharacterized protein</fullName>
    </submittedName>
</protein>
<dbReference type="RefSeq" id="WP_055426397.1">
    <property type="nucleotide sequence ID" value="NZ_FCOR01000031.1"/>
</dbReference>
<evidence type="ECO:0000313" key="2">
    <source>
        <dbReference type="Proteomes" id="UP000182761"/>
    </source>
</evidence>
<name>A0A0X3AS79_9FLAO</name>
<organism evidence="1 2">
    <name type="scientific">Apibacter mensalis</name>
    <dbReference type="NCBI Taxonomy" id="1586267"/>
    <lineage>
        <taxon>Bacteria</taxon>
        <taxon>Pseudomonadati</taxon>
        <taxon>Bacteroidota</taxon>
        <taxon>Flavobacteriia</taxon>
        <taxon>Flavobacteriales</taxon>
        <taxon>Weeksellaceae</taxon>
        <taxon>Apibacter</taxon>
    </lineage>
</organism>
<dbReference type="STRING" id="1586267.GCA_001418685_02111"/>
<sequence>MNTKKINKLEEKVAEILGIYKGGAYEEDGCIFLKTHVVKELDHKQLKKLMELGRITLKRSGNGTTIIIKILD</sequence>
<dbReference type="EMBL" id="FCOR01000031">
    <property type="protein sequence ID" value="CVK17246.1"/>
    <property type="molecule type" value="Genomic_DNA"/>
</dbReference>
<dbReference type="Proteomes" id="UP000182761">
    <property type="component" value="Unassembled WGS sequence"/>
</dbReference>
<gene>
    <name evidence="1" type="ORF">Ga0061079_1314</name>
</gene>
<keyword evidence="2" id="KW-1185">Reference proteome</keyword>
<proteinExistence type="predicted"/>
<evidence type="ECO:0000313" key="1">
    <source>
        <dbReference type="EMBL" id="CVK17246.1"/>
    </source>
</evidence>
<reference evidence="1 2" key="1">
    <citation type="submission" date="2016-01" db="EMBL/GenBank/DDBJ databases">
        <authorList>
            <person name="McClelland M."/>
            <person name="Jain A."/>
            <person name="Saraogi P."/>
            <person name="Mendelson R."/>
            <person name="Westerman R."/>
            <person name="SanMiguel P."/>
            <person name="Csonka L."/>
        </authorList>
    </citation>
    <scope>NUCLEOTIDE SEQUENCE [LARGE SCALE GENOMIC DNA]</scope>
    <source>
        <strain evidence="1 2">R-53146</strain>
    </source>
</reference>